<evidence type="ECO:0000256" key="3">
    <source>
        <dbReference type="ARBA" id="ARBA00022692"/>
    </source>
</evidence>
<proteinExistence type="predicted"/>
<dbReference type="InterPro" id="IPR001245">
    <property type="entry name" value="Ser-Thr/Tyr_kinase_cat_dom"/>
</dbReference>
<keyword evidence="2" id="KW-0723">Serine/threonine-protein kinase</keyword>
<evidence type="ECO:0000256" key="5">
    <source>
        <dbReference type="ARBA" id="ARBA00022989"/>
    </source>
</evidence>
<dbReference type="AlphaFoldDB" id="M8C6P5"/>
<accession>M8C6P5</accession>
<dbReference type="PANTHER" id="PTHR27009">
    <property type="entry name" value="RUST RESISTANCE KINASE LR10-RELATED"/>
    <property type="match status" value="1"/>
</dbReference>
<keyword evidence="5" id="KW-1133">Transmembrane helix</keyword>
<dbReference type="GO" id="GO:0004674">
    <property type="term" value="F:protein serine/threonine kinase activity"/>
    <property type="evidence" value="ECO:0007669"/>
    <property type="project" value="UniProtKB-KW"/>
</dbReference>
<evidence type="ECO:0000313" key="9">
    <source>
        <dbReference type="EnsemblPlants" id="EMT29723"/>
    </source>
</evidence>
<dbReference type="InterPro" id="IPR045874">
    <property type="entry name" value="LRK10/LRL21-25-like"/>
</dbReference>
<keyword evidence="4" id="KW-0732">Signal</keyword>
<dbReference type="SUPFAM" id="SSF56112">
    <property type="entry name" value="Protein kinase-like (PK-like)"/>
    <property type="match status" value="1"/>
</dbReference>
<evidence type="ECO:0000256" key="1">
    <source>
        <dbReference type="ARBA" id="ARBA00004479"/>
    </source>
</evidence>
<sequence length="107" mass="12158">MPKHMSLSHGRGTFGHTAPEVWMELHIAEKCDVYSFGMLLRKIVEHGSNQDANATLKSSQQWFPVVAWARGLVERMCKVVFRCVQQRPSMSAVVKMLDGQDRNHSAF</sequence>
<evidence type="ECO:0000256" key="6">
    <source>
        <dbReference type="ARBA" id="ARBA00023136"/>
    </source>
</evidence>
<evidence type="ECO:0000256" key="2">
    <source>
        <dbReference type="ARBA" id="ARBA00022527"/>
    </source>
</evidence>
<keyword evidence="6" id="KW-0472">Membrane</keyword>
<keyword evidence="2" id="KW-0808">Transferase</keyword>
<comment type="subcellular location">
    <subcellularLocation>
        <location evidence="1">Membrane</location>
        <topology evidence="1">Single-pass type I membrane protein</topology>
    </subcellularLocation>
</comment>
<organism evidence="9">
    <name type="scientific">Aegilops tauschii</name>
    <name type="common">Tausch's goatgrass</name>
    <name type="synonym">Aegilops squarrosa</name>
    <dbReference type="NCBI Taxonomy" id="37682"/>
    <lineage>
        <taxon>Eukaryota</taxon>
        <taxon>Viridiplantae</taxon>
        <taxon>Streptophyta</taxon>
        <taxon>Embryophyta</taxon>
        <taxon>Tracheophyta</taxon>
        <taxon>Spermatophyta</taxon>
        <taxon>Magnoliopsida</taxon>
        <taxon>Liliopsida</taxon>
        <taxon>Poales</taxon>
        <taxon>Poaceae</taxon>
        <taxon>BOP clade</taxon>
        <taxon>Pooideae</taxon>
        <taxon>Triticodae</taxon>
        <taxon>Triticeae</taxon>
        <taxon>Triticinae</taxon>
        <taxon>Aegilops</taxon>
    </lineage>
</organism>
<evidence type="ECO:0000259" key="8">
    <source>
        <dbReference type="Pfam" id="PF07714"/>
    </source>
</evidence>
<name>M8C6P5_AEGTA</name>
<dbReference type="Pfam" id="PF07714">
    <property type="entry name" value="PK_Tyr_Ser-Thr"/>
    <property type="match status" value="1"/>
</dbReference>
<keyword evidence="3" id="KW-0812">Transmembrane</keyword>
<keyword evidence="2" id="KW-0418">Kinase</keyword>
<keyword evidence="7" id="KW-0325">Glycoprotein</keyword>
<dbReference type="EnsemblPlants" id="EMT29723">
    <property type="protein sequence ID" value="EMT29723"/>
    <property type="gene ID" value="F775_09102"/>
</dbReference>
<evidence type="ECO:0000256" key="4">
    <source>
        <dbReference type="ARBA" id="ARBA00022729"/>
    </source>
</evidence>
<dbReference type="GO" id="GO:0016020">
    <property type="term" value="C:membrane"/>
    <property type="evidence" value="ECO:0007669"/>
    <property type="project" value="UniProtKB-SubCell"/>
</dbReference>
<dbReference type="Gene3D" id="1.10.510.10">
    <property type="entry name" value="Transferase(Phosphotransferase) domain 1"/>
    <property type="match status" value="1"/>
</dbReference>
<dbReference type="InterPro" id="IPR011009">
    <property type="entry name" value="Kinase-like_dom_sf"/>
</dbReference>
<feature type="domain" description="Serine-threonine/tyrosine-protein kinase catalytic" evidence="8">
    <location>
        <begin position="13"/>
        <end position="96"/>
    </location>
</feature>
<evidence type="ECO:0000256" key="7">
    <source>
        <dbReference type="ARBA" id="ARBA00023180"/>
    </source>
</evidence>
<protein>
    <recommendedName>
        <fullName evidence="8">Serine-threonine/tyrosine-protein kinase catalytic domain-containing protein</fullName>
    </recommendedName>
</protein>
<reference evidence="9" key="1">
    <citation type="submission" date="2015-06" db="UniProtKB">
        <authorList>
            <consortium name="EnsemblPlants"/>
        </authorList>
    </citation>
    <scope>IDENTIFICATION</scope>
</reference>